<dbReference type="OrthoDB" id="6001572at2"/>
<evidence type="ECO:0000313" key="2">
    <source>
        <dbReference type="EMBL" id="SMR00648.1"/>
    </source>
</evidence>
<dbReference type="GeneID" id="61896404"/>
<organism evidence="3 5">
    <name type="scientific">Xanthomonas fragariae</name>
    <dbReference type="NCBI Taxonomy" id="48664"/>
    <lineage>
        <taxon>Bacteria</taxon>
        <taxon>Pseudomonadati</taxon>
        <taxon>Pseudomonadota</taxon>
        <taxon>Gammaproteobacteria</taxon>
        <taxon>Lysobacterales</taxon>
        <taxon>Lysobacteraceae</taxon>
        <taxon>Xanthomonas</taxon>
    </lineage>
</organism>
<dbReference type="RefSeq" id="WP_134656630.1">
    <property type="nucleotide sequence ID" value="NZ_CP016830.1"/>
</dbReference>
<dbReference type="AlphaFoldDB" id="A0A1Y6H5L7"/>
<name>A0A1Y6H5L7_9XANT</name>
<sequence length="153" mass="16508">MPEEQAKIIVGASPVGIDQRHTYLLFERSDGSQTVLRGGPSLRAEGNDLANFAGSTLLGSDTFGSIHFDTAPYVPSYKAAYQLQPDGSDRPIPVEKADPNDPAIRKDAQGKIDVQDAIPPDWPLPGEKHERAVVWKGTDQELEKKLSSALTAG</sequence>
<reference evidence="3 5" key="2">
    <citation type="submission" date="2017-05" db="EMBL/GenBank/DDBJ databases">
        <authorList>
            <person name="Song R."/>
            <person name="Chenine A.L."/>
            <person name="Ruprecht R.M."/>
        </authorList>
    </citation>
    <scope>NUCLEOTIDE SEQUENCE [LARGE SCALE GENOMIC DNA]</scope>
    <source>
        <strain evidence="3">PD5205</strain>
    </source>
</reference>
<dbReference type="Proteomes" id="UP000195877">
    <property type="component" value="Chromosome 1"/>
</dbReference>
<dbReference type="Proteomes" id="UP000195953">
    <property type="component" value="Chromosome 1"/>
</dbReference>
<reference evidence="2 4" key="1">
    <citation type="submission" date="2017-05" db="EMBL/GenBank/DDBJ databases">
        <authorList>
            <person name="Blom J."/>
        </authorList>
    </citation>
    <scope>NUCLEOTIDE SEQUENCE [LARGE SCALE GENOMIC DNA]</scope>
    <source>
        <strain evidence="2">PD885</strain>
    </source>
</reference>
<gene>
    <name evidence="3" type="ORF">PD5205_00583</name>
    <name evidence="2" type="ORF">PD885_03427</name>
</gene>
<evidence type="ECO:0000313" key="4">
    <source>
        <dbReference type="Proteomes" id="UP000195877"/>
    </source>
</evidence>
<feature type="region of interest" description="Disordered" evidence="1">
    <location>
        <begin position="84"/>
        <end position="133"/>
    </location>
</feature>
<evidence type="ECO:0000313" key="3">
    <source>
        <dbReference type="EMBL" id="SMR01903.1"/>
    </source>
</evidence>
<accession>A0A1Y6H5L7</accession>
<feature type="compositionally biased region" description="Basic and acidic residues" evidence="1">
    <location>
        <begin position="87"/>
        <end position="114"/>
    </location>
</feature>
<evidence type="ECO:0000256" key="1">
    <source>
        <dbReference type="SAM" id="MobiDB-lite"/>
    </source>
</evidence>
<dbReference type="EMBL" id="LT853882">
    <property type="protein sequence ID" value="SMR00648.1"/>
    <property type="molecule type" value="Genomic_DNA"/>
</dbReference>
<dbReference type="EMBL" id="LT853885">
    <property type="protein sequence ID" value="SMR01903.1"/>
    <property type="molecule type" value="Genomic_DNA"/>
</dbReference>
<proteinExistence type="predicted"/>
<protein>
    <submittedName>
        <fullName evidence="3">Uncharacterized protein</fullName>
    </submittedName>
</protein>
<evidence type="ECO:0000313" key="5">
    <source>
        <dbReference type="Proteomes" id="UP000195953"/>
    </source>
</evidence>
<keyword evidence="4" id="KW-1185">Reference proteome</keyword>